<dbReference type="GO" id="GO:0003676">
    <property type="term" value="F:nucleic acid binding"/>
    <property type="evidence" value="ECO:0007669"/>
    <property type="project" value="InterPro"/>
</dbReference>
<dbReference type="InterPro" id="IPR036397">
    <property type="entry name" value="RNaseH_sf"/>
</dbReference>
<feature type="domain" description="RNase H type-1" evidence="1">
    <location>
        <begin position="3"/>
        <end position="91"/>
    </location>
</feature>
<proteinExistence type="predicted"/>
<dbReference type="Proteomes" id="UP000236291">
    <property type="component" value="Unassembled WGS sequence"/>
</dbReference>
<evidence type="ECO:0000313" key="2">
    <source>
        <dbReference type="EMBL" id="PNX91396.1"/>
    </source>
</evidence>
<sequence length="119" mass="13507">MHQGSDDVVLGEALGLNDAMDMAEKLGITSVIFQSDFQITVNAVKKKKSYVRKNWGVIANRCIRFILSNPNLQIASANREKNRVAHTLALWAEMEPNMDWHNSYPSCISYHIQNDMDLL</sequence>
<comment type="caution">
    <text evidence="2">The sequence shown here is derived from an EMBL/GenBank/DDBJ whole genome shotgun (WGS) entry which is preliminary data.</text>
</comment>
<organism evidence="2 3">
    <name type="scientific">Trifolium pratense</name>
    <name type="common">Red clover</name>
    <dbReference type="NCBI Taxonomy" id="57577"/>
    <lineage>
        <taxon>Eukaryota</taxon>
        <taxon>Viridiplantae</taxon>
        <taxon>Streptophyta</taxon>
        <taxon>Embryophyta</taxon>
        <taxon>Tracheophyta</taxon>
        <taxon>Spermatophyta</taxon>
        <taxon>Magnoliopsida</taxon>
        <taxon>eudicotyledons</taxon>
        <taxon>Gunneridae</taxon>
        <taxon>Pentapetalae</taxon>
        <taxon>rosids</taxon>
        <taxon>fabids</taxon>
        <taxon>Fabales</taxon>
        <taxon>Fabaceae</taxon>
        <taxon>Papilionoideae</taxon>
        <taxon>50 kb inversion clade</taxon>
        <taxon>NPAAA clade</taxon>
        <taxon>Hologalegina</taxon>
        <taxon>IRL clade</taxon>
        <taxon>Trifolieae</taxon>
        <taxon>Trifolium</taxon>
    </lineage>
</organism>
<dbReference type="PANTHER" id="PTHR47074:SF48">
    <property type="entry name" value="POLYNUCLEOTIDYL TRANSFERASE, RIBONUCLEASE H-LIKE SUPERFAMILY PROTEIN"/>
    <property type="match status" value="1"/>
</dbReference>
<gene>
    <name evidence="2" type="ORF">L195_g047527</name>
</gene>
<accession>A0A2K3MKU6</accession>
<reference evidence="2 3" key="2">
    <citation type="journal article" date="2017" name="Front. Plant Sci.">
        <title>Gene Classification and Mining of Molecular Markers Useful in Red Clover (Trifolium pratense) Breeding.</title>
        <authorList>
            <person name="Istvanek J."/>
            <person name="Dluhosova J."/>
            <person name="Dluhos P."/>
            <person name="Patkova L."/>
            <person name="Nedelnik J."/>
            <person name="Repkova J."/>
        </authorList>
    </citation>
    <scope>NUCLEOTIDE SEQUENCE [LARGE SCALE GENOMIC DNA]</scope>
    <source>
        <strain evidence="3">cv. Tatra</strain>
        <tissue evidence="2">Young leaves</tissue>
    </source>
</reference>
<dbReference type="Gene3D" id="3.30.420.10">
    <property type="entry name" value="Ribonuclease H-like superfamily/Ribonuclease H"/>
    <property type="match status" value="1"/>
</dbReference>
<name>A0A2K3MKU6_TRIPR</name>
<dbReference type="InterPro" id="IPR052929">
    <property type="entry name" value="RNase_H-like_EbsB-rel"/>
</dbReference>
<dbReference type="Pfam" id="PF13456">
    <property type="entry name" value="RVT_3"/>
    <property type="match status" value="1"/>
</dbReference>
<dbReference type="AlphaFoldDB" id="A0A2K3MKU6"/>
<protein>
    <recommendedName>
        <fullName evidence="1">RNase H type-1 domain-containing protein</fullName>
    </recommendedName>
</protein>
<evidence type="ECO:0000259" key="1">
    <source>
        <dbReference type="Pfam" id="PF13456"/>
    </source>
</evidence>
<dbReference type="InterPro" id="IPR002156">
    <property type="entry name" value="RNaseH_domain"/>
</dbReference>
<reference evidence="2 3" key="1">
    <citation type="journal article" date="2014" name="Am. J. Bot.">
        <title>Genome assembly and annotation for red clover (Trifolium pratense; Fabaceae).</title>
        <authorList>
            <person name="Istvanek J."/>
            <person name="Jaros M."/>
            <person name="Krenek A."/>
            <person name="Repkova J."/>
        </authorList>
    </citation>
    <scope>NUCLEOTIDE SEQUENCE [LARGE SCALE GENOMIC DNA]</scope>
    <source>
        <strain evidence="3">cv. Tatra</strain>
        <tissue evidence="2">Young leaves</tissue>
    </source>
</reference>
<evidence type="ECO:0000313" key="3">
    <source>
        <dbReference type="Proteomes" id="UP000236291"/>
    </source>
</evidence>
<dbReference type="CDD" id="cd06222">
    <property type="entry name" value="RNase_H_like"/>
    <property type="match status" value="1"/>
</dbReference>
<dbReference type="GO" id="GO:0004523">
    <property type="term" value="F:RNA-DNA hybrid ribonuclease activity"/>
    <property type="evidence" value="ECO:0007669"/>
    <property type="project" value="InterPro"/>
</dbReference>
<dbReference type="InterPro" id="IPR044730">
    <property type="entry name" value="RNase_H-like_dom_plant"/>
</dbReference>
<dbReference type="EMBL" id="ASHM01066088">
    <property type="protein sequence ID" value="PNX91396.1"/>
    <property type="molecule type" value="Genomic_DNA"/>
</dbReference>
<dbReference type="PANTHER" id="PTHR47074">
    <property type="entry name" value="BNAC02G40300D PROTEIN"/>
    <property type="match status" value="1"/>
</dbReference>